<proteinExistence type="predicted"/>
<dbReference type="EMBL" id="JAAVMX010000003">
    <property type="protein sequence ID" value="KAF4510056.1"/>
    <property type="molecule type" value="Genomic_DNA"/>
</dbReference>
<comment type="caution">
    <text evidence="2">The sequence shown here is derived from an EMBL/GenBank/DDBJ whole genome shotgun (WGS) entry which is preliminary data.</text>
</comment>
<evidence type="ECO:0000256" key="1">
    <source>
        <dbReference type="SAM" id="MobiDB-lite"/>
    </source>
</evidence>
<feature type="region of interest" description="Disordered" evidence="1">
    <location>
        <begin position="68"/>
        <end position="106"/>
    </location>
</feature>
<reference evidence="2 3" key="1">
    <citation type="journal article" date="2020" name="Genome Biol. Evol.">
        <title>A new high-quality draft genome assembly of the Chinese cordyceps Ophiocordyceps sinensis.</title>
        <authorList>
            <person name="Shu R."/>
            <person name="Zhang J."/>
            <person name="Meng Q."/>
            <person name="Zhang H."/>
            <person name="Zhou G."/>
            <person name="Li M."/>
            <person name="Wu P."/>
            <person name="Zhao Y."/>
            <person name="Chen C."/>
            <person name="Qin Q."/>
        </authorList>
    </citation>
    <scope>NUCLEOTIDE SEQUENCE [LARGE SCALE GENOMIC DNA]</scope>
    <source>
        <strain evidence="2 3">IOZ07</strain>
    </source>
</reference>
<dbReference type="AlphaFoldDB" id="A0A8H4PT79"/>
<evidence type="ECO:0000313" key="2">
    <source>
        <dbReference type="EMBL" id="KAF4510056.1"/>
    </source>
</evidence>
<name>A0A8H4PT79_9HYPO</name>
<sequence>MSLYRFRNTRHLLPQSTYEVPAGERPGFANNLSKAQRRALDKYLSNARASHISVVGVNTRDARRRVVAREGRGRPARNPQGASHPLGSPGQGANKEVLSRREPFYF</sequence>
<evidence type="ECO:0000313" key="3">
    <source>
        <dbReference type="Proteomes" id="UP000557566"/>
    </source>
</evidence>
<dbReference type="Proteomes" id="UP000557566">
    <property type="component" value="Unassembled WGS sequence"/>
</dbReference>
<gene>
    <name evidence="2" type="ORF">G6O67_001981</name>
</gene>
<accession>A0A8H4PT79</accession>
<keyword evidence="3" id="KW-1185">Reference proteome</keyword>
<protein>
    <submittedName>
        <fullName evidence="2">Uncharacterized protein</fullName>
    </submittedName>
</protein>
<feature type="compositionally biased region" description="Basic and acidic residues" evidence="1">
    <location>
        <begin position="97"/>
        <end position="106"/>
    </location>
</feature>
<organism evidence="2 3">
    <name type="scientific">Ophiocordyceps sinensis</name>
    <dbReference type="NCBI Taxonomy" id="72228"/>
    <lineage>
        <taxon>Eukaryota</taxon>
        <taxon>Fungi</taxon>
        <taxon>Dikarya</taxon>
        <taxon>Ascomycota</taxon>
        <taxon>Pezizomycotina</taxon>
        <taxon>Sordariomycetes</taxon>
        <taxon>Hypocreomycetidae</taxon>
        <taxon>Hypocreales</taxon>
        <taxon>Ophiocordycipitaceae</taxon>
        <taxon>Ophiocordyceps</taxon>
    </lineage>
</organism>